<comment type="caution">
    <text evidence="8">The sequence shown here is derived from an EMBL/GenBank/DDBJ whole genome shotgun (WGS) entry which is preliminary data.</text>
</comment>
<keyword evidence="2" id="KW-0547">Nucleotide-binding</keyword>
<organism evidence="8 9">
    <name type="scientific">bacterium (Candidatus Ratteibacteria) CG_4_10_14_3_um_filter_41_18</name>
    <dbReference type="NCBI Taxonomy" id="2014287"/>
    <lineage>
        <taxon>Bacteria</taxon>
        <taxon>Candidatus Ratteibacteria</taxon>
    </lineage>
</organism>
<evidence type="ECO:0000256" key="6">
    <source>
        <dbReference type="ARBA" id="ARBA00048954"/>
    </source>
</evidence>
<dbReference type="SUPFAM" id="SSF52540">
    <property type="entry name" value="P-loop containing nucleoside triphosphate hydrolases"/>
    <property type="match status" value="1"/>
</dbReference>
<evidence type="ECO:0000256" key="3">
    <source>
        <dbReference type="ARBA" id="ARBA00022801"/>
    </source>
</evidence>
<dbReference type="GO" id="GO:0043139">
    <property type="term" value="F:5'-3' DNA helicase activity"/>
    <property type="evidence" value="ECO:0007669"/>
    <property type="project" value="UniProtKB-EC"/>
</dbReference>
<evidence type="ECO:0000256" key="5">
    <source>
        <dbReference type="ARBA" id="ARBA00044969"/>
    </source>
</evidence>
<keyword evidence="3" id="KW-0378">Hydrolase</keyword>
<proteinExistence type="predicted"/>
<dbReference type="PANTHER" id="PTHR11472:SF34">
    <property type="entry name" value="REGULATOR OF TELOMERE ELONGATION HELICASE 1"/>
    <property type="match status" value="1"/>
</dbReference>
<evidence type="ECO:0000313" key="8">
    <source>
        <dbReference type="EMBL" id="PIX77740.1"/>
    </source>
</evidence>
<dbReference type="PROSITE" id="PS51193">
    <property type="entry name" value="HELICASE_ATP_BIND_2"/>
    <property type="match status" value="1"/>
</dbReference>
<dbReference type="SMART" id="SM00487">
    <property type="entry name" value="DEXDc"/>
    <property type="match status" value="1"/>
</dbReference>
<evidence type="ECO:0000256" key="2">
    <source>
        <dbReference type="ARBA" id="ARBA00022741"/>
    </source>
</evidence>
<sequence length="443" mass="51600">MNQRLEEIFGEKGLIAKKFPGYEYRTQQFEMAEEIEKAIAEEKHLVVEAGTGVGKSFAYLVPLIEYINQTRERVVVSTYTIALQEQLIKNDIPFLQSAKILRSDSFKVALAKGRSNYLCLRRLARTSEFQGELFKNQDEFGDLALLKEWSAITSEGSLSELPRLSSPKVWDKVCCQQDNCLGKRCLYQERCFFKRARKMLYQANLFIVNHHLFFSDLALRAKKQNLLPLYKVVVFDEAHSLEKVASAHLGIEVSNFRISYLLNSLYSRKKGFLTTLKLNQEVFNYIEETREEAAIFFQEVEGWMKKEETRRVKIPNFVEERVSPRLEAIAKILAKRRMIAESKEEEVEITSYIKRSLSLSSEIRIIINQSLKDYVYWVEESKRGKYPRITLYSSPINVAEHLQEELFKPIRPIIMTSATLTVNNSFTFFKKRTGLKETRELLL</sequence>
<keyword evidence="8" id="KW-0347">Helicase</keyword>
<dbReference type="InterPro" id="IPR014001">
    <property type="entry name" value="Helicase_ATP-bd"/>
</dbReference>
<feature type="non-terminal residue" evidence="8">
    <location>
        <position position="443"/>
    </location>
</feature>
<dbReference type="Pfam" id="PF00270">
    <property type="entry name" value="DEAD"/>
    <property type="match status" value="1"/>
</dbReference>
<evidence type="ECO:0000313" key="9">
    <source>
        <dbReference type="Proteomes" id="UP000229703"/>
    </source>
</evidence>
<comment type="catalytic activity">
    <reaction evidence="6">
        <text>ATP + H2O = ADP + phosphate + H(+)</text>
        <dbReference type="Rhea" id="RHEA:13065"/>
        <dbReference type="ChEBI" id="CHEBI:15377"/>
        <dbReference type="ChEBI" id="CHEBI:15378"/>
        <dbReference type="ChEBI" id="CHEBI:30616"/>
        <dbReference type="ChEBI" id="CHEBI:43474"/>
        <dbReference type="ChEBI" id="CHEBI:456216"/>
        <dbReference type="EC" id="5.6.2.3"/>
    </reaction>
</comment>
<dbReference type="InterPro" id="IPR010614">
    <property type="entry name" value="RAD3-like_helicase_DEAD"/>
</dbReference>
<reference evidence="9" key="1">
    <citation type="submission" date="2017-09" db="EMBL/GenBank/DDBJ databases">
        <title>Depth-based differentiation of microbial function through sediment-hosted aquifers and enrichment of novel symbionts in the deep terrestrial subsurface.</title>
        <authorList>
            <person name="Probst A.J."/>
            <person name="Ladd B."/>
            <person name="Jarett J.K."/>
            <person name="Geller-Mcgrath D.E."/>
            <person name="Sieber C.M.K."/>
            <person name="Emerson J.B."/>
            <person name="Anantharaman K."/>
            <person name="Thomas B.C."/>
            <person name="Malmstrom R."/>
            <person name="Stieglmeier M."/>
            <person name="Klingl A."/>
            <person name="Woyke T."/>
            <person name="Ryan C.M."/>
            <person name="Banfield J.F."/>
        </authorList>
    </citation>
    <scope>NUCLEOTIDE SEQUENCE [LARGE SCALE GENOMIC DNA]</scope>
</reference>
<keyword evidence="4" id="KW-0067">ATP-binding</keyword>
<evidence type="ECO:0000256" key="4">
    <source>
        <dbReference type="ARBA" id="ARBA00022840"/>
    </source>
</evidence>
<dbReference type="PANTHER" id="PTHR11472">
    <property type="entry name" value="DNA REPAIR DEAD HELICASE RAD3/XP-D SUBFAMILY MEMBER"/>
    <property type="match status" value="1"/>
</dbReference>
<evidence type="ECO:0000259" key="7">
    <source>
        <dbReference type="PROSITE" id="PS51193"/>
    </source>
</evidence>
<protein>
    <recommendedName>
        <fullName evidence="5">DNA 5'-3' helicase</fullName>
        <ecNumber evidence="5">5.6.2.3</ecNumber>
    </recommendedName>
</protein>
<dbReference type="GO" id="GO:0016787">
    <property type="term" value="F:hydrolase activity"/>
    <property type="evidence" value="ECO:0007669"/>
    <property type="project" value="UniProtKB-KW"/>
</dbReference>
<evidence type="ECO:0000256" key="1">
    <source>
        <dbReference type="ARBA" id="ARBA00001966"/>
    </source>
</evidence>
<dbReference type="GO" id="GO:0005524">
    <property type="term" value="F:ATP binding"/>
    <property type="evidence" value="ECO:0007669"/>
    <property type="project" value="UniProtKB-KW"/>
</dbReference>
<dbReference type="InterPro" id="IPR027417">
    <property type="entry name" value="P-loop_NTPase"/>
</dbReference>
<dbReference type="Gene3D" id="3.40.50.300">
    <property type="entry name" value="P-loop containing nucleotide triphosphate hydrolases"/>
    <property type="match status" value="1"/>
</dbReference>
<dbReference type="InterPro" id="IPR011545">
    <property type="entry name" value="DEAD/DEAH_box_helicase_dom"/>
</dbReference>
<dbReference type="GO" id="GO:0003677">
    <property type="term" value="F:DNA binding"/>
    <property type="evidence" value="ECO:0007669"/>
    <property type="project" value="InterPro"/>
</dbReference>
<comment type="cofactor">
    <cofactor evidence="1">
        <name>[4Fe-4S] cluster</name>
        <dbReference type="ChEBI" id="CHEBI:49883"/>
    </cofactor>
</comment>
<accession>A0A2M7M4W7</accession>
<dbReference type="EMBL" id="PFJK01000044">
    <property type="protein sequence ID" value="PIX77740.1"/>
    <property type="molecule type" value="Genomic_DNA"/>
</dbReference>
<dbReference type="Pfam" id="PF06733">
    <property type="entry name" value="DEAD_2"/>
    <property type="match status" value="1"/>
</dbReference>
<name>A0A2M7M4W7_9BACT</name>
<dbReference type="InterPro" id="IPR045028">
    <property type="entry name" value="DinG/Rad3-like"/>
</dbReference>
<dbReference type="EC" id="5.6.2.3" evidence="5"/>
<dbReference type="AlphaFoldDB" id="A0A2M7M4W7"/>
<dbReference type="Proteomes" id="UP000229703">
    <property type="component" value="Unassembled WGS sequence"/>
</dbReference>
<feature type="domain" description="Helicase ATP-binding" evidence="7">
    <location>
        <begin position="14"/>
        <end position="293"/>
    </location>
</feature>
<dbReference type="InterPro" id="IPR014013">
    <property type="entry name" value="Helic_SF1/SF2_ATP-bd_DinG/Rad3"/>
</dbReference>
<gene>
    <name evidence="8" type="ORF">COZ37_01115</name>
</gene>